<evidence type="ECO:0000256" key="1">
    <source>
        <dbReference type="SAM" id="MobiDB-lite"/>
    </source>
</evidence>
<feature type="compositionally biased region" description="Low complexity" evidence="1">
    <location>
        <begin position="752"/>
        <end position="769"/>
    </location>
</feature>
<feature type="region of interest" description="Disordered" evidence="1">
    <location>
        <begin position="1513"/>
        <end position="1534"/>
    </location>
</feature>
<accession>A0A1Y1SGM7</accession>
<comment type="caution">
    <text evidence="3">The sequence shown here is derived from an EMBL/GenBank/DDBJ whole genome shotgun (WGS) entry which is preliminary data.</text>
</comment>
<evidence type="ECO:0000259" key="2">
    <source>
        <dbReference type="PROSITE" id="PS50234"/>
    </source>
</evidence>
<keyword evidence="4" id="KW-1185">Reference proteome</keyword>
<dbReference type="InterPro" id="IPR002035">
    <property type="entry name" value="VWF_A"/>
</dbReference>
<evidence type="ECO:0000313" key="4">
    <source>
        <dbReference type="Proteomes" id="UP000192342"/>
    </source>
</evidence>
<dbReference type="InterPro" id="IPR011047">
    <property type="entry name" value="Quinoprotein_ADH-like_sf"/>
</dbReference>
<reference evidence="3 4" key="1">
    <citation type="submission" date="2013-04" db="EMBL/GenBank/DDBJ databases">
        <title>Oceanococcus atlanticus 22II-S10r2 Genome Sequencing.</title>
        <authorList>
            <person name="Lai Q."/>
            <person name="Li G."/>
            <person name="Shao Z."/>
        </authorList>
    </citation>
    <scope>NUCLEOTIDE SEQUENCE [LARGE SCALE GENOMIC DNA]</scope>
    <source>
        <strain evidence="3 4">22II-S10r2</strain>
    </source>
</reference>
<organism evidence="3 4">
    <name type="scientific">Oceanococcus atlanticus</name>
    <dbReference type="NCBI Taxonomy" id="1317117"/>
    <lineage>
        <taxon>Bacteria</taxon>
        <taxon>Pseudomonadati</taxon>
        <taxon>Pseudomonadota</taxon>
        <taxon>Gammaproteobacteria</taxon>
        <taxon>Chromatiales</taxon>
        <taxon>Oceanococcaceae</taxon>
        <taxon>Oceanococcus</taxon>
    </lineage>
</organism>
<gene>
    <name evidence="3" type="ORF">ATO7_03065</name>
</gene>
<dbReference type="SUPFAM" id="SSF50998">
    <property type="entry name" value="Quinoprotein alcohol dehydrogenase-like"/>
    <property type="match status" value="1"/>
</dbReference>
<dbReference type="Pfam" id="PF13519">
    <property type="entry name" value="VWA_2"/>
    <property type="match status" value="1"/>
</dbReference>
<feature type="domain" description="VWFA" evidence="2">
    <location>
        <begin position="17"/>
        <end position="67"/>
    </location>
</feature>
<feature type="region of interest" description="Disordered" evidence="1">
    <location>
        <begin position="744"/>
        <end position="774"/>
    </location>
</feature>
<feature type="region of interest" description="Disordered" evidence="1">
    <location>
        <begin position="140"/>
        <end position="183"/>
    </location>
</feature>
<dbReference type="SUPFAM" id="SSF53300">
    <property type="entry name" value="vWA-like"/>
    <property type="match status" value="1"/>
</dbReference>
<dbReference type="STRING" id="1317117.ATO7_03065"/>
<protein>
    <submittedName>
        <fullName evidence="3">Tfp pilus assembly protein tip-associated adhesin PilY1-like protein</fullName>
    </submittedName>
</protein>
<feature type="compositionally biased region" description="Basic and acidic residues" evidence="1">
    <location>
        <begin position="1513"/>
        <end position="1526"/>
    </location>
</feature>
<name>A0A1Y1SGM7_9GAMM</name>
<dbReference type="PROSITE" id="PS50234">
    <property type="entry name" value="VWFA"/>
    <property type="match status" value="1"/>
</dbReference>
<dbReference type="EMBL" id="AQQV01000001">
    <property type="protein sequence ID" value="ORE88822.1"/>
    <property type="molecule type" value="Genomic_DNA"/>
</dbReference>
<dbReference type="InterPro" id="IPR036465">
    <property type="entry name" value="vWFA_dom_sf"/>
</dbReference>
<evidence type="ECO:0000313" key="3">
    <source>
        <dbReference type="EMBL" id="ORE88822.1"/>
    </source>
</evidence>
<dbReference type="Gene3D" id="3.40.50.410">
    <property type="entry name" value="von Willebrand factor, type A domain"/>
    <property type="match status" value="2"/>
</dbReference>
<dbReference type="Proteomes" id="UP000192342">
    <property type="component" value="Unassembled WGS sequence"/>
</dbReference>
<sequence>MFFPPVDVTDNQTVRPNIMFIMDTSGSMNGTDGKSKDRLERVQDALVQLLQQMNQNVNVGLMRLSDDEGGPVLWPVSHIEASAAGVEKLGSCSVADTGGGSTRPPIVGYAEDSGEWAFELKTSGTVVVNDAVLVAGGASGGTGVGGGASTTIGPLFPTNRYDDDEDENDSSGDASEYYTSDDDLDLGDVDSGVRFPSVAIPQGATIVDARVTFAQTDYNGQHQSNTDIDIYAHDVDNSSRINGGWNFDNLFNNRTSERVDWVGNGVFVDNGRDAIISTPNLAPVLQEIVDRPGWQDGNALTLLFDADGGHFSVWSYDGSGNSQSRRPALTISYSTGPIVSEPAMAGLRFNGVNIPQGTTVSSATLTVTPAGTEVGTADMTLYGEKSDNSAEFAATNSNLSSRSKTTESVDFDSYAWVAGQAVDIDVTDIVQEIANQSDWCGGSAISFLVDPESGNAATRVFETLLTNSSALPEFNVTLDTSDPQIDTGCQAQSVFYQIDDDDDDAEEESGGNVRMSSPDLDIQENPYIGLRFNNIRVLQDAEILDARIEFTALDDATAASEVEVYAELVDNADAIKGDDDELDDRFDSGHTNGVTWTMDVWNEGDSYVSPNLKDVVQEIVDLTGWEPGNSILFFIKQKSGSRRGAVTSTSASQAPRLSILARGGDPDSGALFETVRERLIDIVGDFDHVGYTPLAEVLTEAAYYYRGENVFFGRTRGSGEFIGQGNSGQDDLPSANKMRISHCSTYTGGEQDNPSGCSDDNPNDSDCSNQHIDGNPVYRTPMDQACQSNNIVLLSDGEPNNNTENGLIHQLIGKNSCYGASNGGCGVDLAEFLFKNDQSSTLDGDQTITTYTIGFGDVGSGVSGAEFLKDVAFAGGGDFFEAGDSDDLVQIFKGIVADILDKNTTFVAPAVTINSYNRLSHLDQLYFALFQPSSEPLWPGNLKRFKLSGEEGTEVILDADGNEAVDPTTGFFYEDARSYFSSTDDGGSVTDGGASEHLTATRKVYTNVAGNNLTDNGNRVHPDNTNITTNALGVDGEADASNLRKLVLNWARGIDVLDEDSDGSKTDARHSLGDPLHSEPVVVDYGGSETNPDLQIFMGSNQGYLHAFSSRTLQEEFAFVPKELLGNFYPYYLNRGSHKNRPYGVDGPIVSTTTESGAKMLIVGMRRGGAMYYALDISTRNQPKVKWVITPSSTGFSGLGQSWSTPQIAKVQIGASVKKVAIFGGGYDVAQDTPESAPITDSVGQMVYMVDLDTGSLIWSAGNLANSPILPMTDMKASIPGTPRAIDLDEDDVIDRMYVADTNGKVFRFDFFKKNTGVTDMAKGYLYATLGGSDAANNRRFYNDVDAAYIQFPDQDPLLTLSIGSGYRAHPLEEGVQDRFYVLKDYDVAPVSEVIIAADYRLPYFQRQQDFDVDLDGYIDTDEENITLGAISESELVDATDNTEEGQVKYGRARGGYIDMRDGEKVLTTSQTFSNTIIFSTFQPGQSTGNPCQAGEGIARTYFLDVLNLGPRRFSDDPPTKDRDFEMPQGSIPPDPAIFFPPRDDGGLPNEPVVCIGPMCYPLDDTLLTHKTFWRD</sequence>
<proteinExistence type="predicted"/>